<protein>
    <recommendedName>
        <fullName evidence="1">Integrase catalytic domain-containing protein</fullName>
    </recommendedName>
</protein>
<dbReference type="InterPro" id="IPR012337">
    <property type="entry name" value="RNaseH-like_sf"/>
</dbReference>
<dbReference type="GO" id="GO:0003676">
    <property type="term" value="F:nucleic acid binding"/>
    <property type="evidence" value="ECO:0007669"/>
    <property type="project" value="InterPro"/>
</dbReference>
<dbReference type="Gene3D" id="3.30.420.10">
    <property type="entry name" value="Ribonuclease H-like superfamily/Ribonuclease H"/>
    <property type="match status" value="1"/>
</dbReference>
<organism evidence="2 3">
    <name type="scientific">Actinidia rufa</name>
    <dbReference type="NCBI Taxonomy" id="165716"/>
    <lineage>
        <taxon>Eukaryota</taxon>
        <taxon>Viridiplantae</taxon>
        <taxon>Streptophyta</taxon>
        <taxon>Embryophyta</taxon>
        <taxon>Tracheophyta</taxon>
        <taxon>Spermatophyta</taxon>
        <taxon>Magnoliopsida</taxon>
        <taxon>eudicotyledons</taxon>
        <taxon>Gunneridae</taxon>
        <taxon>Pentapetalae</taxon>
        <taxon>asterids</taxon>
        <taxon>Ericales</taxon>
        <taxon>Actinidiaceae</taxon>
        <taxon>Actinidia</taxon>
    </lineage>
</organism>
<dbReference type="GO" id="GO:0015074">
    <property type="term" value="P:DNA integration"/>
    <property type="evidence" value="ECO:0007669"/>
    <property type="project" value="InterPro"/>
</dbReference>
<dbReference type="PROSITE" id="PS50994">
    <property type="entry name" value="INTEGRASE"/>
    <property type="match status" value="1"/>
</dbReference>
<evidence type="ECO:0000259" key="1">
    <source>
        <dbReference type="PROSITE" id="PS50994"/>
    </source>
</evidence>
<proteinExistence type="predicted"/>
<dbReference type="InterPro" id="IPR001584">
    <property type="entry name" value="Integrase_cat-core"/>
</dbReference>
<keyword evidence="3" id="KW-1185">Reference proteome</keyword>
<accession>A0A7J0GYL0</accession>
<dbReference type="EMBL" id="BJWL01000025">
    <property type="protein sequence ID" value="GFZ15861.1"/>
    <property type="molecule type" value="Genomic_DNA"/>
</dbReference>
<evidence type="ECO:0000313" key="2">
    <source>
        <dbReference type="EMBL" id="GFZ15861.1"/>
    </source>
</evidence>
<reference evidence="2 3" key="1">
    <citation type="submission" date="2019-07" db="EMBL/GenBank/DDBJ databases">
        <title>De Novo Assembly of kiwifruit Actinidia rufa.</title>
        <authorList>
            <person name="Sugita-Konishi S."/>
            <person name="Sato K."/>
            <person name="Mori E."/>
            <person name="Abe Y."/>
            <person name="Kisaki G."/>
            <person name="Hamano K."/>
            <person name="Suezawa K."/>
            <person name="Otani M."/>
            <person name="Fukuda T."/>
            <person name="Manabe T."/>
            <person name="Gomi K."/>
            <person name="Tabuchi M."/>
            <person name="Akimitsu K."/>
            <person name="Kataoka I."/>
        </authorList>
    </citation>
    <scope>NUCLEOTIDE SEQUENCE [LARGE SCALE GENOMIC DNA]</scope>
    <source>
        <strain evidence="3">cv. Fuchu</strain>
    </source>
</reference>
<feature type="domain" description="Integrase catalytic" evidence="1">
    <location>
        <begin position="1"/>
        <end position="125"/>
    </location>
</feature>
<dbReference type="InterPro" id="IPR036397">
    <property type="entry name" value="RNaseH_sf"/>
</dbReference>
<dbReference type="PANTHER" id="PTHR48475:SF2">
    <property type="entry name" value="RIBONUCLEASE H"/>
    <property type="match status" value="1"/>
</dbReference>
<sequence>MDRSSTPRQNHRKKYLGFFVWKHVVCRFGIPKVIILDNARQFDNDKFKLFYSDLVICHHFSSLGHPQANGQVEVTNCTILRNLKARLERSKSEWAEELPSILWAYHTTSRIPMGETPYSMVFRMELVIPVEIGMPNFRTSNFDKENNEIELRLNLNLLDEKREMAKLRQIAYKCQVAIIEGSNTDLSSPATWSCERSPYPLWSQMRGNLVLHGKAPTKSSRYLGREPTSWKI</sequence>
<dbReference type="OrthoDB" id="1739513at2759"/>
<dbReference type="AlphaFoldDB" id="A0A7J0GYL0"/>
<name>A0A7J0GYL0_9ERIC</name>
<dbReference type="Proteomes" id="UP000585474">
    <property type="component" value="Unassembled WGS sequence"/>
</dbReference>
<comment type="caution">
    <text evidence="2">The sequence shown here is derived from an EMBL/GenBank/DDBJ whole genome shotgun (WGS) entry which is preliminary data.</text>
</comment>
<gene>
    <name evidence="2" type="ORF">Acr_25g0002700</name>
</gene>
<evidence type="ECO:0000313" key="3">
    <source>
        <dbReference type="Proteomes" id="UP000585474"/>
    </source>
</evidence>
<dbReference type="PANTHER" id="PTHR48475">
    <property type="entry name" value="RIBONUCLEASE H"/>
    <property type="match status" value="1"/>
</dbReference>
<dbReference type="SUPFAM" id="SSF53098">
    <property type="entry name" value="Ribonuclease H-like"/>
    <property type="match status" value="1"/>
</dbReference>